<feature type="compositionally biased region" description="Basic and acidic residues" evidence="1">
    <location>
        <begin position="255"/>
        <end position="264"/>
    </location>
</feature>
<feature type="region of interest" description="Disordered" evidence="1">
    <location>
        <begin position="245"/>
        <end position="264"/>
    </location>
</feature>
<dbReference type="Proteomes" id="UP000298030">
    <property type="component" value="Unassembled WGS sequence"/>
</dbReference>
<comment type="caution">
    <text evidence="2">The sequence shown here is derived from an EMBL/GenBank/DDBJ whole genome shotgun (WGS) entry which is preliminary data.</text>
</comment>
<reference evidence="2 3" key="1">
    <citation type="journal article" date="2019" name="Nat. Ecol. Evol.">
        <title>Megaphylogeny resolves global patterns of mushroom evolution.</title>
        <authorList>
            <person name="Varga T."/>
            <person name="Krizsan K."/>
            <person name="Foldi C."/>
            <person name="Dima B."/>
            <person name="Sanchez-Garcia M."/>
            <person name="Sanchez-Ramirez S."/>
            <person name="Szollosi G.J."/>
            <person name="Szarkandi J.G."/>
            <person name="Papp V."/>
            <person name="Albert L."/>
            <person name="Andreopoulos W."/>
            <person name="Angelini C."/>
            <person name="Antonin V."/>
            <person name="Barry K.W."/>
            <person name="Bougher N.L."/>
            <person name="Buchanan P."/>
            <person name="Buyck B."/>
            <person name="Bense V."/>
            <person name="Catcheside P."/>
            <person name="Chovatia M."/>
            <person name="Cooper J."/>
            <person name="Damon W."/>
            <person name="Desjardin D."/>
            <person name="Finy P."/>
            <person name="Geml J."/>
            <person name="Haridas S."/>
            <person name="Hughes K."/>
            <person name="Justo A."/>
            <person name="Karasinski D."/>
            <person name="Kautmanova I."/>
            <person name="Kiss B."/>
            <person name="Kocsube S."/>
            <person name="Kotiranta H."/>
            <person name="LaButti K.M."/>
            <person name="Lechner B.E."/>
            <person name="Liimatainen K."/>
            <person name="Lipzen A."/>
            <person name="Lukacs Z."/>
            <person name="Mihaltcheva S."/>
            <person name="Morgado L.N."/>
            <person name="Niskanen T."/>
            <person name="Noordeloos M.E."/>
            <person name="Ohm R.A."/>
            <person name="Ortiz-Santana B."/>
            <person name="Ovrebo C."/>
            <person name="Racz N."/>
            <person name="Riley R."/>
            <person name="Savchenko A."/>
            <person name="Shiryaev A."/>
            <person name="Soop K."/>
            <person name="Spirin V."/>
            <person name="Szebenyi C."/>
            <person name="Tomsovsky M."/>
            <person name="Tulloss R.E."/>
            <person name="Uehling J."/>
            <person name="Grigoriev I.V."/>
            <person name="Vagvolgyi C."/>
            <person name="Papp T."/>
            <person name="Martin F.M."/>
            <person name="Miettinen O."/>
            <person name="Hibbett D.S."/>
            <person name="Nagy L.G."/>
        </authorList>
    </citation>
    <scope>NUCLEOTIDE SEQUENCE [LARGE SCALE GENOMIC DNA]</scope>
    <source>
        <strain evidence="2 3">FP101781</strain>
    </source>
</reference>
<accession>A0A4Y7SUU9</accession>
<name>A0A4Y7SUU9_COPMI</name>
<evidence type="ECO:0000313" key="2">
    <source>
        <dbReference type="EMBL" id="TEB25643.1"/>
    </source>
</evidence>
<protein>
    <submittedName>
        <fullName evidence="2">Uncharacterized protein</fullName>
    </submittedName>
</protein>
<sequence length="264" mass="30008">MNWTHRQSPRDSLLSDESRNDPDPLARITTNEERLNVGKCEAWGGCARVECPREAKAGHFSQETWLVTCHSGNTTPKLVPRTEDKAQMSPNRERIVNDLGWKDFPGRGVSLCHPGYLQDCLLIPPLQEIQYHHLPVSVLQQYAWPDRTLPAWSELRQLGVKVLPTRGSVQELEDAKVTEVPDAGHFPVQQIASDHLRAHERPAQLFPLARYWTSLQRALWKRERGFQGYEEECWVVEGTDLRLGSSNPPGLSPGVHRDGGWNEE</sequence>
<proteinExistence type="predicted"/>
<evidence type="ECO:0000256" key="1">
    <source>
        <dbReference type="SAM" id="MobiDB-lite"/>
    </source>
</evidence>
<feature type="compositionally biased region" description="Basic and acidic residues" evidence="1">
    <location>
        <begin position="16"/>
        <end position="25"/>
    </location>
</feature>
<organism evidence="2 3">
    <name type="scientific">Coprinellus micaceus</name>
    <name type="common">Glistening ink-cap mushroom</name>
    <name type="synonym">Coprinus micaceus</name>
    <dbReference type="NCBI Taxonomy" id="71717"/>
    <lineage>
        <taxon>Eukaryota</taxon>
        <taxon>Fungi</taxon>
        <taxon>Dikarya</taxon>
        <taxon>Basidiomycota</taxon>
        <taxon>Agaricomycotina</taxon>
        <taxon>Agaricomycetes</taxon>
        <taxon>Agaricomycetidae</taxon>
        <taxon>Agaricales</taxon>
        <taxon>Agaricineae</taxon>
        <taxon>Psathyrellaceae</taxon>
        <taxon>Coprinellus</taxon>
    </lineage>
</organism>
<evidence type="ECO:0000313" key="3">
    <source>
        <dbReference type="Proteomes" id="UP000298030"/>
    </source>
</evidence>
<dbReference type="AlphaFoldDB" id="A0A4Y7SUU9"/>
<feature type="region of interest" description="Disordered" evidence="1">
    <location>
        <begin position="1"/>
        <end position="25"/>
    </location>
</feature>
<dbReference type="EMBL" id="QPFP01000055">
    <property type="protein sequence ID" value="TEB25643.1"/>
    <property type="molecule type" value="Genomic_DNA"/>
</dbReference>
<keyword evidence="3" id="KW-1185">Reference proteome</keyword>
<gene>
    <name evidence="2" type="ORF">FA13DRAFT_1713880</name>
</gene>